<accession>A0A0V0SHB3</accession>
<name>A0A0V0SHB3_9BILA</name>
<dbReference type="AlphaFoldDB" id="A0A0V0SHB3"/>
<sequence>MKYLSKKILNLTVKVKNFGQPFSLIGKNMNNTLKLAVLSNNNISNQIEGNFYSKCVNISVDKISVHICSAIKHSQGTSKCSTTIICYISSHLPQIDMTKYACNCNVGLMCINA</sequence>
<proteinExistence type="predicted"/>
<evidence type="ECO:0000313" key="1">
    <source>
        <dbReference type="EMBL" id="KRX26240.1"/>
    </source>
</evidence>
<keyword evidence="2" id="KW-1185">Reference proteome</keyword>
<dbReference type="Proteomes" id="UP000054630">
    <property type="component" value="Unassembled WGS sequence"/>
</dbReference>
<dbReference type="OrthoDB" id="10355418at2759"/>
<dbReference type="EMBL" id="JYDL01000008">
    <property type="protein sequence ID" value="KRX26240.1"/>
    <property type="molecule type" value="Genomic_DNA"/>
</dbReference>
<protein>
    <submittedName>
        <fullName evidence="1">Uncharacterized protein</fullName>
    </submittedName>
</protein>
<evidence type="ECO:0000313" key="2">
    <source>
        <dbReference type="Proteomes" id="UP000054630"/>
    </source>
</evidence>
<gene>
    <name evidence="1" type="ORF">T07_9241</name>
</gene>
<reference evidence="1 2" key="1">
    <citation type="submission" date="2015-01" db="EMBL/GenBank/DDBJ databases">
        <title>Evolution of Trichinella species and genotypes.</title>
        <authorList>
            <person name="Korhonen P.K."/>
            <person name="Edoardo P."/>
            <person name="Giuseppe L.R."/>
            <person name="Gasser R.B."/>
        </authorList>
    </citation>
    <scope>NUCLEOTIDE SEQUENCE [LARGE SCALE GENOMIC DNA]</scope>
    <source>
        <strain evidence="1">ISS37</strain>
    </source>
</reference>
<comment type="caution">
    <text evidence="1">The sequence shown here is derived from an EMBL/GenBank/DDBJ whole genome shotgun (WGS) entry which is preliminary data.</text>
</comment>
<organism evidence="1 2">
    <name type="scientific">Trichinella nelsoni</name>
    <dbReference type="NCBI Taxonomy" id="6336"/>
    <lineage>
        <taxon>Eukaryota</taxon>
        <taxon>Metazoa</taxon>
        <taxon>Ecdysozoa</taxon>
        <taxon>Nematoda</taxon>
        <taxon>Enoplea</taxon>
        <taxon>Dorylaimia</taxon>
        <taxon>Trichinellida</taxon>
        <taxon>Trichinellidae</taxon>
        <taxon>Trichinella</taxon>
    </lineage>
</organism>